<evidence type="ECO:0000259" key="8">
    <source>
        <dbReference type="PROSITE" id="PS50048"/>
    </source>
</evidence>
<evidence type="ECO:0000256" key="5">
    <source>
        <dbReference type="ARBA" id="ARBA00023163"/>
    </source>
</evidence>
<dbReference type="GO" id="GO:0003677">
    <property type="term" value="F:DNA binding"/>
    <property type="evidence" value="ECO:0007669"/>
    <property type="project" value="UniProtKB-KW"/>
</dbReference>
<evidence type="ECO:0000313" key="9">
    <source>
        <dbReference type="EMBL" id="CAG8949020.1"/>
    </source>
</evidence>
<dbReference type="InterPro" id="IPR052360">
    <property type="entry name" value="Transcr_Regulatory_Proteins"/>
</dbReference>
<dbReference type="InterPro" id="IPR036864">
    <property type="entry name" value="Zn2-C6_fun-type_DNA-bd_sf"/>
</dbReference>
<feature type="compositionally biased region" description="Acidic residues" evidence="7">
    <location>
        <begin position="577"/>
        <end position="586"/>
    </location>
</feature>
<keyword evidence="10" id="KW-1185">Reference proteome</keyword>
<dbReference type="PANTHER" id="PTHR36206:SF4">
    <property type="entry name" value="HYPOTHETICAL CONSERVED PROTEIN (EUROFUNG)-RELATED"/>
    <property type="match status" value="1"/>
</dbReference>
<sequence length="628" mass="71024">MSNTSTQISTISTIPTTSTNSTIAQPKREHTRKGGPRSRGGCTTCKIRRVKCGEERPGCLRCEKFGMKCDGYTNTKIKRAPPRALRKEKPDRPLPLPIAPASRVAVSSPFQDQVEYQYFRLFCDESSERFSDSKDNYFWKIVIPQACHAEDCVKKCVIALVALDRAYRSRQLCLESESESVASEDSSNQSLSGDSYHRHRNYALRKYGRAILGVQDMMERGTNNVRLALIVAFLIYSFEILDGNIGSAINQLCSAVKLLYRDPRFQEFSRSSVSTRLPTVDSDISTAMSRIWLDCTKYTRVEIKRNCPNDIRKKQKELAELQPNLIPFSTLREAQATWDALEGIVSAALRGGGNLSETNKETDVVKAMQRWAAAFEPIMRQAQACERESDLVGTLSLRAQWLRCQFGLLIRTGTWSISLRDQIFSIFKEFVTLGRSIVENPSFQRGYTVATGMMPILFVVALRCRRTQVGEDALEVLRDMRPRREGFWDSVNSVRIVENMIHSRIFDDFLTQEDSGTKLFHKDYIVGIVYTPSNEHIDEVISDISQKYLNDMRNYTPPVSKVSSAAKPIPQNRMEEEPVSDPEDMCGEGTESEKVSRFYSGIANAMSFGFRVVLADIFAGPHKSVVPR</sequence>
<feature type="domain" description="Zn(2)-C6 fungal-type" evidence="8">
    <location>
        <begin position="41"/>
        <end position="69"/>
    </location>
</feature>
<reference evidence="9" key="1">
    <citation type="submission" date="2021-07" db="EMBL/GenBank/DDBJ databases">
        <authorList>
            <person name="Durling M."/>
        </authorList>
    </citation>
    <scope>NUCLEOTIDE SEQUENCE</scope>
</reference>
<evidence type="ECO:0000313" key="10">
    <source>
        <dbReference type="Proteomes" id="UP000696280"/>
    </source>
</evidence>
<dbReference type="PROSITE" id="PS50048">
    <property type="entry name" value="ZN2_CY6_FUNGAL_2"/>
    <property type="match status" value="1"/>
</dbReference>
<dbReference type="SMART" id="SM00066">
    <property type="entry name" value="GAL4"/>
    <property type="match status" value="1"/>
</dbReference>
<dbReference type="Gene3D" id="4.10.240.10">
    <property type="entry name" value="Zn(2)-C6 fungal-type DNA-binding domain"/>
    <property type="match status" value="1"/>
</dbReference>
<keyword evidence="4" id="KW-0238">DNA-binding</keyword>
<dbReference type="CDD" id="cd00067">
    <property type="entry name" value="GAL4"/>
    <property type="match status" value="1"/>
</dbReference>
<keyword evidence="5" id="KW-0804">Transcription</keyword>
<gene>
    <name evidence="9" type="ORF">HYFRA_00002148</name>
</gene>
<proteinExistence type="predicted"/>
<dbReference type="GO" id="GO:0008270">
    <property type="term" value="F:zinc ion binding"/>
    <property type="evidence" value="ECO:0007669"/>
    <property type="project" value="InterPro"/>
</dbReference>
<keyword evidence="2" id="KW-0862">Zinc</keyword>
<organism evidence="9 10">
    <name type="scientific">Hymenoscyphus fraxineus</name>
    <dbReference type="NCBI Taxonomy" id="746836"/>
    <lineage>
        <taxon>Eukaryota</taxon>
        <taxon>Fungi</taxon>
        <taxon>Dikarya</taxon>
        <taxon>Ascomycota</taxon>
        <taxon>Pezizomycotina</taxon>
        <taxon>Leotiomycetes</taxon>
        <taxon>Helotiales</taxon>
        <taxon>Helotiaceae</taxon>
        <taxon>Hymenoscyphus</taxon>
    </lineage>
</organism>
<name>A0A9N9KN42_9HELO</name>
<dbReference type="Pfam" id="PF00172">
    <property type="entry name" value="Zn_clus"/>
    <property type="match status" value="1"/>
</dbReference>
<keyword evidence="6" id="KW-0539">Nucleus</keyword>
<feature type="region of interest" description="Disordered" evidence="7">
    <location>
        <begin position="1"/>
        <end position="40"/>
    </location>
</feature>
<evidence type="ECO:0000256" key="4">
    <source>
        <dbReference type="ARBA" id="ARBA00023125"/>
    </source>
</evidence>
<dbReference type="InterPro" id="IPR001138">
    <property type="entry name" value="Zn2Cys6_DnaBD"/>
</dbReference>
<dbReference type="PROSITE" id="PS00463">
    <property type="entry name" value="ZN2_CY6_FUNGAL_1"/>
    <property type="match status" value="1"/>
</dbReference>
<feature type="region of interest" description="Disordered" evidence="7">
    <location>
        <begin position="559"/>
        <end position="589"/>
    </location>
</feature>
<dbReference type="AlphaFoldDB" id="A0A9N9KN42"/>
<feature type="compositionally biased region" description="Low complexity" evidence="7">
    <location>
        <begin position="1"/>
        <end position="23"/>
    </location>
</feature>
<dbReference type="SUPFAM" id="SSF57701">
    <property type="entry name" value="Zn2/Cys6 DNA-binding domain"/>
    <property type="match status" value="1"/>
</dbReference>
<evidence type="ECO:0000256" key="1">
    <source>
        <dbReference type="ARBA" id="ARBA00022723"/>
    </source>
</evidence>
<evidence type="ECO:0000256" key="6">
    <source>
        <dbReference type="ARBA" id="ARBA00023242"/>
    </source>
</evidence>
<evidence type="ECO:0000256" key="3">
    <source>
        <dbReference type="ARBA" id="ARBA00023015"/>
    </source>
</evidence>
<comment type="caution">
    <text evidence="9">The sequence shown here is derived from an EMBL/GenBank/DDBJ whole genome shotgun (WGS) entry which is preliminary data.</text>
</comment>
<evidence type="ECO:0000256" key="7">
    <source>
        <dbReference type="SAM" id="MobiDB-lite"/>
    </source>
</evidence>
<dbReference type="PANTHER" id="PTHR36206">
    <property type="entry name" value="ASPERCRYPTIN BIOSYNTHESIS CLUSTER-SPECIFIC TRANSCRIPTION REGULATOR ATNN-RELATED"/>
    <property type="match status" value="1"/>
</dbReference>
<keyword evidence="3" id="KW-0805">Transcription regulation</keyword>
<evidence type="ECO:0000256" key="2">
    <source>
        <dbReference type="ARBA" id="ARBA00022833"/>
    </source>
</evidence>
<keyword evidence="1" id="KW-0479">Metal-binding</keyword>
<dbReference type="OrthoDB" id="3172332at2759"/>
<accession>A0A9N9KN42</accession>
<dbReference type="EMBL" id="CAJVRL010000001">
    <property type="protein sequence ID" value="CAG8949020.1"/>
    <property type="molecule type" value="Genomic_DNA"/>
</dbReference>
<protein>
    <recommendedName>
        <fullName evidence="8">Zn(2)-C6 fungal-type domain-containing protein</fullName>
    </recommendedName>
</protein>
<dbReference type="GO" id="GO:0000981">
    <property type="term" value="F:DNA-binding transcription factor activity, RNA polymerase II-specific"/>
    <property type="evidence" value="ECO:0007669"/>
    <property type="project" value="InterPro"/>
</dbReference>
<dbReference type="Proteomes" id="UP000696280">
    <property type="component" value="Unassembled WGS sequence"/>
</dbReference>